<comment type="caution">
    <text evidence="2">The sequence shown here is derived from an EMBL/GenBank/DDBJ whole genome shotgun (WGS) entry which is preliminary data.</text>
</comment>
<dbReference type="STRING" id="1428628.WN71_024105"/>
<dbReference type="Proteomes" id="UP000034196">
    <property type="component" value="Unassembled WGS sequence"/>
</dbReference>
<dbReference type="InterPro" id="IPR036444">
    <property type="entry name" value="PLipase_A2_dom_sf"/>
</dbReference>
<proteinExistence type="predicted"/>
<sequence>MRRIATGVVASAVAVVATVALSAPASAVPADKAQVLSNWTQTTSASYDAWYAARNNQSAWSAYAFDWSTDYCSDSPDNPLGFPFAMSCAHHDFGYRNYKAMGTFDANKARLDTMLYDDLLRVCAAYSGVTKTTCNSTAWTYYEAVKAFG</sequence>
<feature type="signal peptide" evidence="1">
    <location>
        <begin position="1"/>
        <end position="27"/>
    </location>
</feature>
<dbReference type="GO" id="GO:0004623">
    <property type="term" value="F:phospholipase A2 activity"/>
    <property type="evidence" value="ECO:0007669"/>
    <property type="project" value="InterPro"/>
</dbReference>
<dbReference type="OrthoDB" id="290927at2"/>
<dbReference type="SUPFAM" id="SSF48619">
    <property type="entry name" value="Phospholipase A2, PLA2"/>
    <property type="match status" value="1"/>
</dbReference>
<evidence type="ECO:0000313" key="2">
    <source>
        <dbReference type="EMBL" id="OIJ65358.1"/>
    </source>
</evidence>
<dbReference type="RefSeq" id="WP_046588124.1">
    <property type="nucleotide sequence ID" value="NZ_LAVA02000058.1"/>
</dbReference>
<evidence type="ECO:0000256" key="1">
    <source>
        <dbReference type="SAM" id="SignalP"/>
    </source>
</evidence>
<dbReference type="Gene3D" id="1.20.90.10">
    <property type="entry name" value="Phospholipase A2 domain"/>
    <property type="match status" value="1"/>
</dbReference>
<dbReference type="GO" id="GO:0006644">
    <property type="term" value="P:phospholipid metabolic process"/>
    <property type="evidence" value="ECO:0007669"/>
    <property type="project" value="InterPro"/>
</dbReference>
<dbReference type="InterPro" id="IPR015141">
    <property type="entry name" value="PLipase_A2_prok/fun"/>
</dbReference>
<organism evidence="2 3">
    <name type="scientific">Streptomyces mangrovisoli</name>
    <dbReference type="NCBI Taxonomy" id="1428628"/>
    <lineage>
        <taxon>Bacteria</taxon>
        <taxon>Bacillati</taxon>
        <taxon>Actinomycetota</taxon>
        <taxon>Actinomycetes</taxon>
        <taxon>Kitasatosporales</taxon>
        <taxon>Streptomycetaceae</taxon>
        <taxon>Streptomyces</taxon>
    </lineage>
</organism>
<protein>
    <recommendedName>
        <fullName evidence="4">Phospholipase</fullName>
    </recommendedName>
</protein>
<dbReference type="GO" id="GO:0050482">
    <property type="term" value="P:arachidonate secretion"/>
    <property type="evidence" value="ECO:0007669"/>
    <property type="project" value="InterPro"/>
</dbReference>
<reference evidence="2" key="1">
    <citation type="submission" date="2016-10" db="EMBL/GenBank/DDBJ databases">
        <title>Genome sequence of Streptomyces mangrovisoli MUSC 149.</title>
        <authorList>
            <person name="Lee L.-H."/>
            <person name="Ser H.-L."/>
        </authorList>
    </citation>
    <scope>NUCLEOTIDE SEQUENCE [LARGE SCALE GENOMIC DNA]</scope>
    <source>
        <strain evidence="2">MUSC 149</strain>
    </source>
</reference>
<dbReference type="EMBL" id="LAVA02000058">
    <property type="protein sequence ID" value="OIJ65358.1"/>
    <property type="molecule type" value="Genomic_DNA"/>
</dbReference>
<evidence type="ECO:0000313" key="3">
    <source>
        <dbReference type="Proteomes" id="UP000034196"/>
    </source>
</evidence>
<name>A0A1J4NW20_9ACTN</name>
<keyword evidence="1" id="KW-0732">Signal</keyword>
<accession>A0A1J4NW20</accession>
<keyword evidence="3" id="KW-1185">Reference proteome</keyword>
<feature type="chain" id="PRO_5039389457" description="Phospholipase" evidence="1">
    <location>
        <begin position="28"/>
        <end position="149"/>
    </location>
</feature>
<dbReference type="Pfam" id="PF09056">
    <property type="entry name" value="Phospholip_A2_3"/>
    <property type="match status" value="1"/>
</dbReference>
<evidence type="ECO:0008006" key="4">
    <source>
        <dbReference type="Google" id="ProtNLM"/>
    </source>
</evidence>
<dbReference type="AlphaFoldDB" id="A0A1J4NW20"/>
<gene>
    <name evidence="2" type="ORF">WN71_024105</name>
</gene>